<dbReference type="GO" id="GO:0009097">
    <property type="term" value="P:isoleucine biosynthetic process"/>
    <property type="evidence" value="ECO:0007669"/>
    <property type="project" value="UniProtKB-UniPathway"/>
</dbReference>
<dbReference type="PROSITE" id="PS50991">
    <property type="entry name" value="PYR_CT"/>
    <property type="match status" value="1"/>
</dbReference>
<evidence type="ECO:0000256" key="3">
    <source>
        <dbReference type="ARBA" id="ARBA00022325"/>
    </source>
</evidence>
<dbReference type="GO" id="GO:0003852">
    <property type="term" value="F:2-isopropylmalate synthase activity"/>
    <property type="evidence" value="ECO:0007669"/>
    <property type="project" value="InterPro"/>
</dbReference>
<evidence type="ECO:0000259" key="9">
    <source>
        <dbReference type="PROSITE" id="PS50991"/>
    </source>
</evidence>
<reference evidence="10" key="1">
    <citation type="submission" date="2020-05" db="EMBL/GenBank/DDBJ databases">
        <authorList>
            <person name="Chiriac C."/>
            <person name="Salcher M."/>
            <person name="Ghai R."/>
            <person name="Kavagutti S V."/>
        </authorList>
    </citation>
    <scope>NUCLEOTIDE SEQUENCE</scope>
</reference>
<evidence type="ECO:0000256" key="2">
    <source>
        <dbReference type="ARBA" id="ARBA00006154"/>
    </source>
</evidence>
<evidence type="ECO:0000256" key="7">
    <source>
        <dbReference type="ARBA" id="ARBA00023304"/>
    </source>
</evidence>
<evidence type="ECO:0000256" key="1">
    <source>
        <dbReference type="ARBA" id="ARBA00004743"/>
    </source>
</evidence>
<dbReference type="CDD" id="cd07941">
    <property type="entry name" value="DRE_TIM_LeuA3"/>
    <property type="match status" value="1"/>
</dbReference>
<dbReference type="UniPathway" id="UPA00047">
    <property type="reaction ID" value="UER00066"/>
</dbReference>
<dbReference type="PANTHER" id="PTHR43538">
    <property type="entry name" value="ALPHA-IPM SYNTHASE/HOMOCITRATE SYNTHASE"/>
    <property type="match status" value="1"/>
</dbReference>
<dbReference type="AlphaFoldDB" id="A0A6J6BPY4"/>
<proteinExistence type="inferred from homology"/>
<dbReference type="InterPro" id="IPR054691">
    <property type="entry name" value="LeuA/HCS_post-cat"/>
</dbReference>
<sequence>MSNMIEVFDTTLRDGLQVEGVSASVEDKLRIAEQLDLLGVHYIEGGWPGANPKDIEFFARAAKELHFTTSTLVAFGSTRRPKGKVDDDPTLRHLIDAGTSAVCIVAKSWDYHVINALQTTLDEGIAMIADSVEYLKGNGRRVLVDMEHFFDGFKNNEEFALRALEAAVIKGASHLVLCDTNGGSLPHEVQDIVAKVKSHVGNDVIIGIHCHDDTGCAVANSMAAVLSGARHVQGTLNGLGERTGNTNLTTVIPNLQLKLGYQCLPEGRLEHLTAVSHHVAEVLNRPMNPQAPYVGSGAFAHKAGLHVSAIVRAKDAYEHVDPSLVGNGTRFIVSEMAGKATITIKAEELGLTLEPLAINQIIEDLKRLEHEGYHFEAADASLELLMRKAAGWKQSFFRVESMRVITDETVDGEFTTEATVKVWVGPENEATRHVHTSEGNGPVNAIDTALRAAVSQAYPQVDRIHLTDYKVRILDGATATGAVTRVLIDATNGDRSWTTIGVSSNIIEASWRALEESLIYGLLHSGV</sequence>
<dbReference type="Pfam" id="PF22617">
    <property type="entry name" value="HCS_D2"/>
    <property type="match status" value="1"/>
</dbReference>
<dbReference type="EC" id="2.3.3.21" evidence="8"/>
<dbReference type="InterPro" id="IPR005675">
    <property type="entry name" value="Citramal_synthase"/>
</dbReference>
<evidence type="ECO:0000313" key="10">
    <source>
        <dbReference type="EMBL" id="CAB4540258.1"/>
    </source>
</evidence>
<dbReference type="InterPro" id="IPR002034">
    <property type="entry name" value="AIPM/Hcit_synth_CS"/>
</dbReference>
<accession>A0A6J6BPY4</accession>
<gene>
    <name evidence="10" type="ORF">UFOPK1421_00604</name>
</gene>
<dbReference type="InterPro" id="IPR013709">
    <property type="entry name" value="2-isopropylmalate_synth_dimer"/>
</dbReference>
<dbReference type="PROSITE" id="PS00816">
    <property type="entry name" value="AIPM_HOMOCIT_SYNTH_2"/>
    <property type="match status" value="1"/>
</dbReference>
<dbReference type="SMART" id="SM00917">
    <property type="entry name" value="LeuA_dimer"/>
    <property type="match status" value="1"/>
</dbReference>
<dbReference type="InterPro" id="IPR013785">
    <property type="entry name" value="Aldolase_TIM"/>
</dbReference>
<evidence type="ECO:0000256" key="6">
    <source>
        <dbReference type="ARBA" id="ARBA00022679"/>
    </source>
</evidence>
<dbReference type="EMBL" id="CAEZSL010000052">
    <property type="protein sequence ID" value="CAB4540258.1"/>
    <property type="molecule type" value="Genomic_DNA"/>
</dbReference>
<dbReference type="Gene3D" id="3.20.20.70">
    <property type="entry name" value="Aldolase class I"/>
    <property type="match status" value="1"/>
</dbReference>
<protein>
    <recommendedName>
        <fullName evidence="3">(R)-citramalate synthase</fullName>
        <ecNumber evidence="8">2.3.3.21</ecNumber>
    </recommendedName>
</protein>
<organism evidence="10">
    <name type="scientific">freshwater metagenome</name>
    <dbReference type="NCBI Taxonomy" id="449393"/>
    <lineage>
        <taxon>unclassified sequences</taxon>
        <taxon>metagenomes</taxon>
        <taxon>ecological metagenomes</taxon>
    </lineage>
</organism>
<comment type="pathway">
    <text evidence="1">Amino-acid biosynthesis; L-isoleucine biosynthesis; 2-oxobutanoate from pyruvate: step 1/3.</text>
</comment>
<evidence type="ECO:0000256" key="8">
    <source>
        <dbReference type="ARBA" id="ARBA00034330"/>
    </source>
</evidence>
<dbReference type="Pfam" id="PF08502">
    <property type="entry name" value="LeuA_dimer"/>
    <property type="match status" value="1"/>
</dbReference>
<keyword evidence="6" id="KW-0808">Transferase</keyword>
<dbReference type="Pfam" id="PF00682">
    <property type="entry name" value="HMGL-like"/>
    <property type="match status" value="1"/>
</dbReference>
<dbReference type="Gene3D" id="1.10.238.260">
    <property type="match status" value="1"/>
</dbReference>
<dbReference type="SUPFAM" id="SSF51569">
    <property type="entry name" value="Aldolase"/>
    <property type="match status" value="1"/>
</dbReference>
<name>A0A6J6BPY4_9ZZZZ</name>
<keyword evidence="7" id="KW-0100">Branched-chain amino acid biosynthesis</keyword>
<dbReference type="PANTHER" id="PTHR43538:SF1">
    <property type="entry name" value="(R)-CITRAMALATE SYNTHASE"/>
    <property type="match status" value="1"/>
</dbReference>
<dbReference type="Gene3D" id="3.30.160.270">
    <property type="match status" value="1"/>
</dbReference>
<dbReference type="GO" id="GO:0043714">
    <property type="term" value="F:(R)-citramalate synthase activity"/>
    <property type="evidence" value="ECO:0007669"/>
    <property type="project" value="UniProtKB-EC"/>
</dbReference>
<dbReference type="InterPro" id="IPR000891">
    <property type="entry name" value="PYR_CT"/>
</dbReference>
<dbReference type="SUPFAM" id="SSF110921">
    <property type="entry name" value="2-isopropylmalate synthase LeuA, allosteric (dimerisation) domain"/>
    <property type="match status" value="1"/>
</dbReference>
<comment type="similarity">
    <text evidence="2">Belongs to the alpha-IPM synthase/homocitrate synthase family.</text>
</comment>
<dbReference type="InterPro" id="IPR036230">
    <property type="entry name" value="LeuA_allosteric_dom_sf"/>
</dbReference>
<keyword evidence="4" id="KW-0028">Amino-acid biosynthesis</keyword>
<dbReference type="NCBIfam" id="TIGR00977">
    <property type="entry name" value="citramal_synth"/>
    <property type="match status" value="1"/>
</dbReference>
<evidence type="ECO:0000256" key="5">
    <source>
        <dbReference type="ARBA" id="ARBA00022624"/>
    </source>
</evidence>
<evidence type="ECO:0000256" key="4">
    <source>
        <dbReference type="ARBA" id="ARBA00022605"/>
    </source>
</evidence>
<dbReference type="PROSITE" id="PS00815">
    <property type="entry name" value="AIPM_HOMOCIT_SYNTH_1"/>
    <property type="match status" value="1"/>
</dbReference>
<keyword evidence="5" id="KW-0412">Isoleucine biosynthesis</keyword>
<feature type="domain" description="Pyruvate carboxyltransferase" evidence="9">
    <location>
        <begin position="5"/>
        <end position="270"/>
    </location>
</feature>
<dbReference type="GO" id="GO:0009098">
    <property type="term" value="P:L-leucine biosynthetic process"/>
    <property type="evidence" value="ECO:0007669"/>
    <property type="project" value="InterPro"/>
</dbReference>